<evidence type="ECO:0000256" key="5">
    <source>
        <dbReference type="ARBA" id="ARBA00022617"/>
    </source>
</evidence>
<keyword evidence="7 14" id="KW-0106">Calcium</keyword>
<feature type="binding site" evidence="14">
    <location>
        <position position="211"/>
    </location>
    <ligand>
        <name>Ca(2+)</name>
        <dbReference type="ChEBI" id="CHEBI:29108"/>
        <label>1</label>
    </ligand>
</feature>
<evidence type="ECO:0000259" key="17">
    <source>
        <dbReference type="PROSITE" id="PS50873"/>
    </source>
</evidence>
<evidence type="ECO:0000313" key="19">
    <source>
        <dbReference type="Proteomes" id="UP001418222"/>
    </source>
</evidence>
<dbReference type="InterPro" id="IPR019793">
    <property type="entry name" value="Peroxidases_heam-ligand_BS"/>
</dbReference>
<dbReference type="EC" id="1.11.1.7" evidence="3"/>
<organism evidence="18 19">
    <name type="scientific">Platanthera zijinensis</name>
    <dbReference type="NCBI Taxonomy" id="2320716"/>
    <lineage>
        <taxon>Eukaryota</taxon>
        <taxon>Viridiplantae</taxon>
        <taxon>Streptophyta</taxon>
        <taxon>Embryophyta</taxon>
        <taxon>Tracheophyta</taxon>
        <taxon>Spermatophyta</taxon>
        <taxon>Magnoliopsida</taxon>
        <taxon>Liliopsida</taxon>
        <taxon>Asparagales</taxon>
        <taxon>Orchidaceae</taxon>
        <taxon>Orchidoideae</taxon>
        <taxon>Orchideae</taxon>
        <taxon>Orchidinae</taxon>
        <taxon>Platanthera</taxon>
    </lineage>
</organism>
<feature type="compositionally biased region" description="Basic residues" evidence="16">
    <location>
        <begin position="66"/>
        <end position="79"/>
    </location>
</feature>
<feature type="disulfide bond" evidence="15">
    <location>
        <begin position="256"/>
        <end position="461"/>
    </location>
</feature>
<keyword evidence="10 15" id="KW-1015">Disulfide bond</keyword>
<dbReference type="PRINTS" id="PR00461">
    <property type="entry name" value="PLPEROXIDASE"/>
</dbReference>
<dbReference type="SUPFAM" id="SSF48113">
    <property type="entry name" value="Heme-dependent peroxidases"/>
    <property type="match status" value="1"/>
</dbReference>
<dbReference type="GO" id="GO:0042744">
    <property type="term" value="P:hydrogen peroxide catabolic process"/>
    <property type="evidence" value="ECO:0007669"/>
    <property type="project" value="UniProtKB-KW"/>
</dbReference>
<evidence type="ECO:0000256" key="9">
    <source>
        <dbReference type="ARBA" id="ARBA00023004"/>
    </source>
</evidence>
<feature type="region of interest" description="Disordered" evidence="16">
    <location>
        <begin position="146"/>
        <end position="166"/>
    </location>
</feature>
<feature type="binding site" evidence="14">
    <location>
        <position position="224"/>
    </location>
    <ligand>
        <name>Ca(2+)</name>
        <dbReference type="ChEBI" id="CHEBI:29108"/>
        <label>1</label>
    </ligand>
</feature>
<feature type="binding site" evidence="14">
    <location>
        <position position="209"/>
    </location>
    <ligand>
        <name>Ca(2+)</name>
        <dbReference type="ChEBI" id="CHEBI:29108"/>
        <label>1</label>
    </ligand>
</feature>
<dbReference type="GO" id="GO:0020037">
    <property type="term" value="F:heme binding"/>
    <property type="evidence" value="ECO:0007669"/>
    <property type="project" value="InterPro"/>
</dbReference>
<dbReference type="AlphaFoldDB" id="A0AAP0AUR2"/>
<keyword evidence="11" id="KW-0325">Glycoprotein</keyword>
<comment type="cofactor">
    <cofactor evidence="14">
        <name>Ca(2+)</name>
        <dbReference type="ChEBI" id="CHEBI:29108"/>
    </cofactor>
    <text evidence="14">Binds 2 calcium ions per subunit.</text>
</comment>
<dbReference type="InterPro" id="IPR002016">
    <property type="entry name" value="Haem_peroxidase"/>
</dbReference>
<dbReference type="Gene3D" id="1.10.420.10">
    <property type="entry name" value="Peroxidase, domain 2"/>
    <property type="match status" value="1"/>
</dbReference>
<sequence>MLPPRLRELSVVSRPERFYRDSENLVLQSAHSKPAAKHKANQLPSSVNRSAVRANRASNRNEHNRTWYRSRPSQHHKPSLVRTQHQRLQEPVRINRQSQAPMRKTGNQVREVPIRNYLDVQFRVWSTVGDDIGGGARHGYLPRVPGSEGARGPAHPQSPAQVEGVRPRVGGEDICEDRVDVGTRGTLNCSQACRSQHMLSTQKSMCGCDASVLLDTTPSGEPVEKSSRANIGLYGEHVIDAAKFQLENLCPETVSCADILAFAARDAAVIAGIPQYSIPSGRRDGTVSFADDTFPNLPAPFFHAEQQLGSFKKKGFSLEEMVVLVGAHSIGGAHCKSFAYRLDNLTAGGMDSDYALFLRQRCRPAAGGFNHGIVAGDFNPKVDFVVESGGKLDGSYYAGLRRGFGLLESDQALMKDEKTRNVVKQMGKHARRWSEKFARAMIKLGKLDVLTGGEGEVRLSCRTGNVREEVLA</sequence>
<dbReference type="GO" id="GO:0046872">
    <property type="term" value="F:metal ion binding"/>
    <property type="evidence" value="ECO:0007669"/>
    <property type="project" value="UniProtKB-KW"/>
</dbReference>
<evidence type="ECO:0000256" key="11">
    <source>
        <dbReference type="ARBA" id="ARBA00023180"/>
    </source>
</evidence>
<keyword evidence="9 14" id="KW-0408">Iron</keyword>
<evidence type="ECO:0000256" key="7">
    <source>
        <dbReference type="ARBA" id="ARBA00022837"/>
    </source>
</evidence>
<evidence type="ECO:0000256" key="10">
    <source>
        <dbReference type="ARBA" id="ARBA00023157"/>
    </source>
</evidence>
<evidence type="ECO:0000313" key="18">
    <source>
        <dbReference type="EMBL" id="KAK8916029.1"/>
    </source>
</evidence>
<reference evidence="18 19" key="1">
    <citation type="journal article" date="2022" name="Nat. Plants">
        <title>Genomes of leafy and leafless Platanthera orchids illuminate the evolution of mycoheterotrophy.</title>
        <authorList>
            <person name="Li M.H."/>
            <person name="Liu K.W."/>
            <person name="Li Z."/>
            <person name="Lu H.C."/>
            <person name="Ye Q.L."/>
            <person name="Zhang D."/>
            <person name="Wang J.Y."/>
            <person name="Li Y.F."/>
            <person name="Zhong Z.M."/>
            <person name="Liu X."/>
            <person name="Yu X."/>
            <person name="Liu D.K."/>
            <person name="Tu X.D."/>
            <person name="Liu B."/>
            <person name="Hao Y."/>
            <person name="Liao X.Y."/>
            <person name="Jiang Y.T."/>
            <person name="Sun W.H."/>
            <person name="Chen J."/>
            <person name="Chen Y.Q."/>
            <person name="Ai Y."/>
            <person name="Zhai J.W."/>
            <person name="Wu S.S."/>
            <person name="Zhou Z."/>
            <person name="Hsiao Y.Y."/>
            <person name="Wu W.L."/>
            <person name="Chen Y.Y."/>
            <person name="Lin Y.F."/>
            <person name="Hsu J.L."/>
            <person name="Li C.Y."/>
            <person name="Wang Z.W."/>
            <person name="Zhao X."/>
            <person name="Zhong W.Y."/>
            <person name="Ma X.K."/>
            <person name="Ma L."/>
            <person name="Huang J."/>
            <person name="Chen G.Z."/>
            <person name="Huang M.Z."/>
            <person name="Huang L."/>
            <person name="Peng D.H."/>
            <person name="Luo Y.B."/>
            <person name="Zou S.Q."/>
            <person name="Chen S.P."/>
            <person name="Lan S."/>
            <person name="Tsai W.C."/>
            <person name="Van de Peer Y."/>
            <person name="Liu Z.J."/>
        </authorList>
    </citation>
    <scope>NUCLEOTIDE SEQUENCE [LARGE SCALE GENOMIC DNA]</scope>
    <source>
        <strain evidence="18">Lor287</strain>
    </source>
</reference>
<dbReference type="InterPro" id="IPR033905">
    <property type="entry name" value="Secretory_peroxidase"/>
</dbReference>
<evidence type="ECO:0000256" key="6">
    <source>
        <dbReference type="ARBA" id="ARBA00022723"/>
    </source>
</evidence>
<keyword evidence="19" id="KW-1185">Reference proteome</keyword>
<evidence type="ECO:0000256" key="12">
    <source>
        <dbReference type="ARBA" id="ARBA00023324"/>
    </source>
</evidence>
<feature type="disulfide bond" evidence="15">
    <location>
        <begin position="335"/>
        <end position="362"/>
    </location>
</feature>
<dbReference type="PROSITE" id="PS50873">
    <property type="entry name" value="PEROXIDASE_4"/>
    <property type="match status" value="1"/>
</dbReference>
<evidence type="ECO:0000256" key="2">
    <source>
        <dbReference type="ARBA" id="ARBA00006873"/>
    </source>
</evidence>
<name>A0AAP0AUR2_9ASPA</name>
<dbReference type="Gene3D" id="1.10.520.10">
    <property type="match status" value="1"/>
</dbReference>
<dbReference type="Proteomes" id="UP001418222">
    <property type="component" value="Unassembled WGS sequence"/>
</dbReference>
<evidence type="ECO:0000256" key="15">
    <source>
        <dbReference type="PIRSR" id="PIRSR600823-5"/>
    </source>
</evidence>
<comment type="catalytic activity">
    <reaction evidence="1">
        <text>2 a phenolic donor + H2O2 = 2 a phenolic radical donor + 2 H2O</text>
        <dbReference type="Rhea" id="RHEA:56136"/>
        <dbReference type="ChEBI" id="CHEBI:15377"/>
        <dbReference type="ChEBI" id="CHEBI:16240"/>
        <dbReference type="ChEBI" id="CHEBI:139520"/>
        <dbReference type="ChEBI" id="CHEBI:139521"/>
        <dbReference type="EC" id="1.11.1.7"/>
    </reaction>
</comment>
<feature type="binding site" evidence="14">
    <location>
        <position position="377"/>
    </location>
    <ligand>
        <name>Ca(2+)</name>
        <dbReference type="ChEBI" id="CHEBI:29108"/>
        <label>2</label>
    </ligand>
</feature>
<dbReference type="EMBL" id="JBBWWQ010000020">
    <property type="protein sequence ID" value="KAK8916029.1"/>
    <property type="molecule type" value="Genomic_DNA"/>
</dbReference>
<feature type="compositionally biased region" description="Low complexity" evidence="16">
    <location>
        <begin position="45"/>
        <end position="58"/>
    </location>
</feature>
<feature type="domain" description="Plant heme peroxidase family profile" evidence="17">
    <location>
        <begin position="207"/>
        <end position="465"/>
    </location>
</feature>
<comment type="cofactor">
    <cofactor evidence="14">
        <name>heme b</name>
        <dbReference type="ChEBI" id="CHEBI:60344"/>
    </cofactor>
    <text evidence="14">Binds 1 heme b (iron(II)-protoporphyrin IX) group per subunit.</text>
</comment>
<dbReference type="PANTHER" id="PTHR31235">
    <property type="entry name" value="PEROXIDASE 25-RELATED"/>
    <property type="match status" value="1"/>
</dbReference>
<keyword evidence="6 14" id="KW-0479">Metal-binding</keyword>
<dbReference type="PROSITE" id="PS00435">
    <property type="entry name" value="PEROXIDASE_1"/>
    <property type="match status" value="1"/>
</dbReference>
<dbReference type="Pfam" id="PF00141">
    <property type="entry name" value="peroxidase"/>
    <property type="match status" value="1"/>
</dbReference>
<feature type="binding site" evidence="14">
    <location>
        <position position="207"/>
    </location>
    <ligand>
        <name>Ca(2+)</name>
        <dbReference type="ChEBI" id="CHEBI:29108"/>
        <label>1</label>
    </ligand>
</feature>
<comment type="similarity">
    <text evidence="2">Belongs to the peroxidase family. Ascorbate peroxidase subfamily.</text>
</comment>
<comment type="caution">
    <text evidence="18">The sequence shown here is derived from an EMBL/GenBank/DDBJ whole genome shotgun (WGS) entry which is preliminary data.</text>
</comment>
<dbReference type="FunFam" id="1.10.420.10:FF:000006">
    <property type="entry name" value="Peroxidase"/>
    <property type="match status" value="1"/>
</dbReference>
<protein>
    <recommendedName>
        <fullName evidence="3">peroxidase</fullName>
        <ecNumber evidence="3">1.11.1.7</ecNumber>
    </recommendedName>
</protein>
<evidence type="ECO:0000256" key="14">
    <source>
        <dbReference type="PIRSR" id="PIRSR600823-3"/>
    </source>
</evidence>
<keyword evidence="8" id="KW-0560">Oxidoreductase</keyword>
<feature type="binding site" evidence="13">
    <location>
        <position position="298"/>
    </location>
    <ligand>
        <name>substrate</name>
    </ligand>
</feature>
<feature type="region of interest" description="Disordered" evidence="16">
    <location>
        <begin position="30"/>
        <end position="106"/>
    </location>
</feature>
<dbReference type="PRINTS" id="PR00458">
    <property type="entry name" value="PEROXIDASE"/>
</dbReference>
<evidence type="ECO:0000256" key="16">
    <source>
        <dbReference type="SAM" id="MobiDB-lite"/>
    </source>
</evidence>
<evidence type="ECO:0000256" key="4">
    <source>
        <dbReference type="ARBA" id="ARBA00022559"/>
    </source>
</evidence>
<feature type="compositionally biased region" description="Polar residues" evidence="16">
    <location>
        <begin position="95"/>
        <end position="106"/>
    </location>
</feature>
<evidence type="ECO:0000256" key="1">
    <source>
        <dbReference type="ARBA" id="ARBA00000189"/>
    </source>
</evidence>
<proteinExistence type="inferred from homology"/>
<dbReference type="InterPro" id="IPR010255">
    <property type="entry name" value="Haem_peroxidase_sf"/>
</dbReference>
<keyword evidence="4 18" id="KW-0575">Peroxidase</keyword>
<evidence type="ECO:0000256" key="8">
    <source>
        <dbReference type="ARBA" id="ARBA00023002"/>
    </source>
</evidence>
<feature type="binding site" evidence="14">
    <location>
        <position position="393"/>
    </location>
    <ligand>
        <name>Ca(2+)</name>
        <dbReference type="ChEBI" id="CHEBI:29108"/>
        <label>2</label>
    </ligand>
</feature>
<gene>
    <name evidence="18" type="ORF">KSP39_PZI022477</name>
</gene>
<keyword evidence="5" id="KW-0349">Heme</keyword>
<dbReference type="InterPro" id="IPR000823">
    <property type="entry name" value="Peroxidase_pln"/>
</dbReference>
<evidence type="ECO:0000256" key="3">
    <source>
        <dbReference type="ARBA" id="ARBA00012313"/>
    </source>
</evidence>
<dbReference type="GO" id="GO:0006979">
    <property type="term" value="P:response to oxidative stress"/>
    <property type="evidence" value="ECO:0007669"/>
    <property type="project" value="InterPro"/>
</dbReference>
<feature type="binding site" description="axial binding residue" evidence="14">
    <location>
        <position position="328"/>
    </location>
    <ligand>
        <name>heme b</name>
        <dbReference type="ChEBI" id="CHEBI:60344"/>
    </ligand>
    <ligandPart>
        <name>Fe</name>
        <dbReference type="ChEBI" id="CHEBI:18248"/>
    </ligandPart>
</feature>
<accession>A0AAP0AUR2</accession>
<evidence type="ECO:0000256" key="13">
    <source>
        <dbReference type="PIRSR" id="PIRSR600823-2"/>
    </source>
</evidence>
<dbReference type="CDD" id="cd00693">
    <property type="entry name" value="secretory_peroxidase"/>
    <property type="match status" value="1"/>
</dbReference>
<keyword evidence="12" id="KW-0376">Hydrogen peroxide</keyword>
<dbReference type="GO" id="GO:0140825">
    <property type="term" value="F:lactoperoxidase activity"/>
    <property type="evidence" value="ECO:0007669"/>
    <property type="project" value="UniProtKB-EC"/>
</dbReference>